<dbReference type="AlphaFoldDB" id="A0A5B9DPD3"/>
<dbReference type="EMBL" id="CP041690">
    <property type="protein sequence ID" value="QEE20862.1"/>
    <property type="molecule type" value="Genomic_DNA"/>
</dbReference>
<name>A0A5B9DPD3_9HYPH</name>
<dbReference type="SUPFAM" id="SSF52540">
    <property type="entry name" value="P-loop containing nucleoside triphosphate hydrolases"/>
    <property type="match status" value="1"/>
</dbReference>
<protein>
    <submittedName>
        <fullName evidence="1">AAA family ATPase</fullName>
    </submittedName>
</protein>
<sequence length="183" mass="20169">MRIAVTGTHGVGKSTLIDDFVSASRGYESVPEPYWLEDDGLAFGDGISIADLETQLERSCSLILSDEASTNLIFERCPLDFLGYLDVVSAMEGGEWSPTGRQLRQVEKALAALDLIVFIPIRQPDDITVTIELPKLRARVDRRLKAIIRQDDLGLLDGSPRVLEVFGTRDARLQLLVDATQPA</sequence>
<evidence type="ECO:0000313" key="1">
    <source>
        <dbReference type="EMBL" id="QEE20862.1"/>
    </source>
</evidence>
<gene>
    <name evidence="1" type="ORF">FNA67_12050</name>
</gene>
<dbReference type="Proteomes" id="UP000321062">
    <property type="component" value="Chromosome"/>
</dbReference>
<reference evidence="1 2" key="1">
    <citation type="journal article" date="2015" name="Int. J. Syst. Evol. Microbiol.">
        <title>Youhaiella tibetensis gen. nov., sp. nov., isolated from subsurface sediment.</title>
        <authorList>
            <person name="Wang Y.X."/>
            <person name="Huang F.Q."/>
            <person name="Nogi Y."/>
            <person name="Pang S.J."/>
            <person name="Wang P.K."/>
            <person name="Lv J."/>
        </authorList>
    </citation>
    <scope>NUCLEOTIDE SEQUENCE [LARGE SCALE GENOMIC DNA]</scope>
    <source>
        <strain evidence="2">fig4</strain>
    </source>
</reference>
<dbReference type="RefSeq" id="WP_147656184.1">
    <property type="nucleotide sequence ID" value="NZ_BMFM01000001.1"/>
</dbReference>
<dbReference type="InterPro" id="IPR027417">
    <property type="entry name" value="P-loop_NTPase"/>
</dbReference>
<dbReference type="Gene3D" id="3.40.50.300">
    <property type="entry name" value="P-loop containing nucleotide triphosphate hydrolases"/>
    <property type="match status" value="1"/>
</dbReference>
<proteinExistence type="predicted"/>
<keyword evidence="2" id="KW-1185">Reference proteome</keyword>
<organism evidence="1 2">
    <name type="scientific">Paradevosia tibetensis</name>
    <dbReference type="NCBI Taxonomy" id="1447062"/>
    <lineage>
        <taxon>Bacteria</taxon>
        <taxon>Pseudomonadati</taxon>
        <taxon>Pseudomonadota</taxon>
        <taxon>Alphaproteobacteria</taxon>
        <taxon>Hyphomicrobiales</taxon>
        <taxon>Devosiaceae</taxon>
        <taxon>Paradevosia</taxon>
    </lineage>
</organism>
<evidence type="ECO:0000313" key="2">
    <source>
        <dbReference type="Proteomes" id="UP000321062"/>
    </source>
</evidence>
<accession>A0A5B9DPD3</accession>
<dbReference type="KEGG" id="yti:FNA67_12050"/>
<dbReference type="OrthoDB" id="7351510at2"/>